<evidence type="ECO:0000313" key="1">
    <source>
        <dbReference type="EMBL" id="SCW22652.1"/>
    </source>
</evidence>
<reference evidence="1" key="2">
    <citation type="submission" date="2016-10" db="EMBL/GenBank/DDBJ databases">
        <authorList>
            <person name="de Groot N.N."/>
        </authorList>
    </citation>
    <scope>NUCLEOTIDE SEQUENCE</scope>
</reference>
<keyword evidence="1" id="KW-0934">Plastid</keyword>
<name>A0A1G4NVF7_9FLOR</name>
<gene>
    <name evidence="1" type="primary">ORF_11</name>
    <name evidence="1" type="ORF">J0237_209</name>
</gene>
<dbReference type="GeneID" id="29999338"/>
<dbReference type="RefSeq" id="YP_009314398.1">
    <property type="nucleotide sequence ID" value="NC_031661.1"/>
</dbReference>
<protein>
    <submittedName>
        <fullName evidence="1">Uncharacterized protein</fullName>
    </submittedName>
</protein>
<reference evidence="1" key="1">
    <citation type="submission" date="2016-10" db="EMBL/GenBank/DDBJ databases">
        <title>Chloroplast genomes as a tool to resolve red algal phylogenies: a case study in the Nemaliales.</title>
        <authorList>
            <person name="Costa J.F."/>
            <person name="Lin S.M."/>
            <person name="Macaya E.C."/>
            <person name="Fernandez-Garcia C."/>
            <person name="Verbruggen H."/>
        </authorList>
    </citation>
    <scope>NUCLEOTIDE SEQUENCE</scope>
</reference>
<accession>A0A1G4NVF7</accession>
<sequence length="130" mass="15201">MYFNDFLCYLPQHISATNHFSVLISVDSDHLYYESCLELSDQYLCFLLLTTNTVDQYYSCFLIMSSYCLWLNDYLALQLIGSNARALSLYLWLDLNVISVVQTNTSTIPYIKLKSMKSKTKNILRRYVIC</sequence>
<dbReference type="EMBL" id="LT622869">
    <property type="protein sequence ID" value="SCW22652.1"/>
    <property type="molecule type" value="Genomic_DNA"/>
</dbReference>
<dbReference type="AlphaFoldDB" id="A0A1G4NVF7"/>
<keyword evidence="1" id="KW-0150">Chloroplast</keyword>
<proteinExistence type="predicted"/>
<geneLocation type="chloroplast" evidence="1"/>
<organism evidence="1">
    <name type="scientific">Liagora harveyana</name>
    <dbReference type="NCBI Taxonomy" id="406718"/>
    <lineage>
        <taxon>Eukaryota</taxon>
        <taxon>Rhodophyta</taxon>
        <taxon>Florideophyceae</taxon>
        <taxon>Nemaliophycidae</taxon>
        <taxon>Nemaliales</taxon>
        <taxon>Liagoraceae</taxon>
        <taxon>Liagora</taxon>
    </lineage>
</organism>